<gene>
    <name evidence="1" type="ORF">ODALV1_LOCUS22361</name>
</gene>
<dbReference type="EMBL" id="CAXLJM020000075">
    <property type="protein sequence ID" value="CAL8128593.1"/>
    <property type="molecule type" value="Genomic_DNA"/>
</dbReference>
<proteinExistence type="predicted"/>
<evidence type="ECO:0000313" key="1">
    <source>
        <dbReference type="EMBL" id="CAL8128593.1"/>
    </source>
</evidence>
<keyword evidence="2" id="KW-1185">Reference proteome</keyword>
<protein>
    <submittedName>
        <fullName evidence="1">Uncharacterized protein</fullName>
    </submittedName>
</protein>
<dbReference type="Proteomes" id="UP001642540">
    <property type="component" value="Unassembled WGS sequence"/>
</dbReference>
<accession>A0ABP1RHV4</accession>
<name>A0ABP1RHV4_9HEXA</name>
<reference evidence="1 2" key="1">
    <citation type="submission" date="2024-08" db="EMBL/GenBank/DDBJ databases">
        <authorList>
            <person name="Cucini C."/>
            <person name="Frati F."/>
        </authorList>
    </citation>
    <scope>NUCLEOTIDE SEQUENCE [LARGE SCALE GENOMIC DNA]</scope>
</reference>
<organism evidence="1 2">
    <name type="scientific">Orchesella dallaii</name>
    <dbReference type="NCBI Taxonomy" id="48710"/>
    <lineage>
        <taxon>Eukaryota</taxon>
        <taxon>Metazoa</taxon>
        <taxon>Ecdysozoa</taxon>
        <taxon>Arthropoda</taxon>
        <taxon>Hexapoda</taxon>
        <taxon>Collembola</taxon>
        <taxon>Entomobryomorpha</taxon>
        <taxon>Entomobryoidea</taxon>
        <taxon>Orchesellidae</taxon>
        <taxon>Orchesellinae</taxon>
        <taxon>Orchesella</taxon>
    </lineage>
</organism>
<sequence>MERHPHSKLFANLQQVTQHNIILLRRIKDLLKETSEERLLEENIIPEKLRKEEVNIRNADKYKTPELHSYEAPSKSYASDWVAEESRKTREYASFITGIVKNQQQSMNKWHMDDFNAKSQRRKHPTKDLSLRFAILTEKKQTEINLMRIKVDNLGMETEKLRKHLEISLHFDDDGHKE</sequence>
<comment type="caution">
    <text evidence="1">The sequence shown here is derived from an EMBL/GenBank/DDBJ whole genome shotgun (WGS) entry which is preliminary data.</text>
</comment>
<evidence type="ECO:0000313" key="2">
    <source>
        <dbReference type="Proteomes" id="UP001642540"/>
    </source>
</evidence>